<dbReference type="EMBL" id="JACDXX010000005">
    <property type="protein sequence ID" value="MCB5409886.1"/>
    <property type="molecule type" value="Genomic_DNA"/>
</dbReference>
<dbReference type="RefSeq" id="WP_226934786.1">
    <property type="nucleotide sequence ID" value="NZ_JACDXX010000005.1"/>
</dbReference>
<gene>
    <name evidence="2" type="ORF">H0485_07715</name>
</gene>
<accession>A0ABS8CKK9</accession>
<evidence type="ECO:0000313" key="2">
    <source>
        <dbReference type="EMBL" id="MCB5409886.1"/>
    </source>
</evidence>
<comment type="caution">
    <text evidence="2">The sequence shown here is derived from an EMBL/GenBank/DDBJ whole genome shotgun (WGS) entry which is preliminary data.</text>
</comment>
<evidence type="ECO:0000256" key="1">
    <source>
        <dbReference type="SAM" id="SignalP"/>
    </source>
</evidence>
<name>A0ABS8CKK9_9RHOB</name>
<keyword evidence="1" id="KW-0732">Signal</keyword>
<keyword evidence="3" id="KW-1185">Reference proteome</keyword>
<proteinExistence type="predicted"/>
<dbReference type="InterPro" id="IPR045467">
    <property type="entry name" value="DUF6497"/>
</dbReference>
<feature type="chain" id="PRO_5046387150" evidence="1">
    <location>
        <begin position="29"/>
        <end position="136"/>
    </location>
</feature>
<sequence>MAMAGHRVSLLMATVAMLLAGCKEEAAAAQEGLALPSGRPVSFLDIVTDTAGAAGATARFRFIDTTLQQGEDRSEDMQALCDTYALGRVDGMVPAPQQIVITLADRELPYGEAHPEAVQFFEAYGIKNGSCIWEIF</sequence>
<protein>
    <submittedName>
        <fullName evidence="2">Acetolactate synthase</fullName>
    </submittedName>
</protein>
<evidence type="ECO:0000313" key="3">
    <source>
        <dbReference type="Proteomes" id="UP001198571"/>
    </source>
</evidence>
<organism evidence="2 3">
    <name type="scientific">Pseudogemmobacter faecipullorum</name>
    <dbReference type="NCBI Taxonomy" id="2755041"/>
    <lineage>
        <taxon>Bacteria</taxon>
        <taxon>Pseudomonadati</taxon>
        <taxon>Pseudomonadota</taxon>
        <taxon>Alphaproteobacteria</taxon>
        <taxon>Rhodobacterales</taxon>
        <taxon>Paracoccaceae</taxon>
        <taxon>Pseudogemmobacter</taxon>
    </lineage>
</organism>
<dbReference type="Proteomes" id="UP001198571">
    <property type="component" value="Unassembled WGS sequence"/>
</dbReference>
<feature type="signal peptide" evidence="1">
    <location>
        <begin position="1"/>
        <end position="28"/>
    </location>
</feature>
<dbReference type="Pfam" id="PF20107">
    <property type="entry name" value="DUF6497"/>
    <property type="match status" value="1"/>
</dbReference>
<dbReference type="PROSITE" id="PS51257">
    <property type="entry name" value="PROKAR_LIPOPROTEIN"/>
    <property type="match status" value="1"/>
</dbReference>
<reference evidence="2 3" key="1">
    <citation type="submission" date="2020-07" db="EMBL/GenBank/DDBJ databases">
        <title>Pseudogemmobacter sp. nov., isolated from poultry manure in Taiwan.</title>
        <authorList>
            <person name="Lin S.-Y."/>
            <person name="Tang Y.-S."/>
            <person name="Young C.-C."/>
        </authorList>
    </citation>
    <scope>NUCLEOTIDE SEQUENCE [LARGE SCALE GENOMIC DNA]</scope>
    <source>
        <strain evidence="2 3">CC-YST710</strain>
    </source>
</reference>